<evidence type="ECO:0000256" key="1">
    <source>
        <dbReference type="SAM" id="MobiDB-lite"/>
    </source>
</evidence>
<dbReference type="Proteomes" id="UP000295707">
    <property type="component" value="Unassembled WGS sequence"/>
</dbReference>
<accession>A0A4R1HKF5</accession>
<name>A0A4R1HKF5_9GAMM</name>
<feature type="compositionally biased region" description="Low complexity" evidence="1">
    <location>
        <begin position="91"/>
        <end position="119"/>
    </location>
</feature>
<dbReference type="EMBL" id="SMFX01000001">
    <property type="protein sequence ID" value="TCK17692.1"/>
    <property type="molecule type" value="Genomic_DNA"/>
</dbReference>
<sequence length="244" mass="27203">MNHFYSHTRLLSNKEKHMHRTHGNSDFLQVFAMVICLSLLLVPQMSSAGGLGDLFPSDIVDKIKSTDLKDIFRPSDKSEKTSDTAPKQDSAPPAATVAETTVEPVKASTPPPAVAASPAVAKEAEEVKAWCYKKASVRIQNDCECVARKFQDGLLAETKGNKESLRSLILDKNQCPNAKGFREFKYKQCVQHNAFNQDTGGHDPEAYCQCYGRRNAEILVSNKGRRVKTDFKARMYCKKPEAYK</sequence>
<feature type="region of interest" description="Disordered" evidence="1">
    <location>
        <begin position="71"/>
        <end position="119"/>
    </location>
</feature>
<gene>
    <name evidence="2" type="ORF">DFR30_0933</name>
</gene>
<reference evidence="2 3" key="1">
    <citation type="submission" date="2019-03" db="EMBL/GenBank/DDBJ databases">
        <title>Genomic Encyclopedia of Type Strains, Phase IV (KMG-IV): sequencing the most valuable type-strain genomes for metagenomic binning, comparative biology and taxonomic classification.</title>
        <authorList>
            <person name="Goeker M."/>
        </authorList>
    </citation>
    <scope>NUCLEOTIDE SEQUENCE [LARGE SCALE GENOMIC DNA]</scope>
    <source>
        <strain evidence="2 3">DSM 19610</strain>
    </source>
</reference>
<organism evidence="2 3">
    <name type="scientific">Thiogranum longum</name>
    <dbReference type="NCBI Taxonomy" id="1537524"/>
    <lineage>
        <taxon>Bacteria</taxon>
        <taxon>Pseudomonadati</taxon>
        <taxon>Pseudomonadota</taxon>
        <taxon>Gammaproteobacteria</taxon>
        <taxon>Chromatiales</taxon>
        <taxon>Ectothiorhodospiraceae</taxon>
        <taxon>Thiogranum</taxon>
    </lineage>
</organism>
<evidence type="ECO:0000313" key="3">
    <source>
        <dbReference type="Proteomes" id="UP000295707"/>
    </source>
</evidence>
<dbReference type="RefSeq" id="WP_132971550.1">
    <property type="nucleotide sequence ID" value="NZ_SMFX01000001.1"/>
</dbReference>
<evidence type="ECO:0000313" key="2">
    <source>
        <dbReference type="EMBL" id="TCK17692.1"/>
    </source>
</evidence>
<feature type="compositionally biased region" description="Basic and acidic residues" evidence="1">
    <location>
        <begin position="71"/>
        <end position="82"/>
    </location>
</feature>
<comment type="caution">
    <text evidence="2">The sequence shown here is derived from an EMBL/GenBank/DDBJ whole genome shotgun (WGS) entry which is preliminary data.</text>
</comment>
<dbReference type="AlphaFoldDB" id="A0A4R1HKF5"/>
<proteinExistence type="predicted"/>
<protein>
    <submittedName>
        <fullName evidence="2">Uncharacterized protein</fullName>
    </submittedName>
</protein>
<keyword evidence="3" id="KW-1185">Reference proteome</keyword>